<feature type="chain" id="PRO_5027620733" description="Lipase" evidence="4">
    <location>
        <begin position="17"/>
        <end position="393"/>
    </location>
</feature>
<keyword evidence="6" id="KW-1185">Reference proteome</keyword>
<keyword evidence="2" id="KW-0378">Hydrolase</keyword>
<evidence type="ECO:0000256" key="4">
    <source>
        <dbReference type="SAM" id="SignalP"/>
    </source>
</evidence>
<dbReference type="OMA" id="YENINRY"/>
<feature type="signal peptide" evidence="4">
    <location>
        <begin position="1"/>
        <end position="16"/>
    </location>
</feature>
<dbReference type="InParanoid" id="A0A6P9D2F2"/>
<keyword evidence="2" id="KW-0443">Lipid metabolism</keyword>
<evidence type="ECO:0000256" key="3">
    <source>
        <dbReference type="PIRSR" id="PIRSR000862-1"/>
    </source>
</evidence>
<protein>
    <recommendedName>
        <fullName evidence="2">Lipase</fullName>
    </recommendedName>
</protein>
<dbReference type="InterPro" id="IPR025483">
    <property type="entry name" value="Lipase_euk"/>
</dbReference>
<dbReference type="Proteomes" id="UP001652622">
    <property type="component" value="Unplaced"/>
</dbReference>
<dbReference type="Pfam" id="PF04083">
    <property type="entry name" value="Abhydro_lipase"/>
    <property type="match status" value="1"/>
</dbReference>
<feature type="active site" description="Charge relay system" evidence="3">
    <location>
        <position position="368"/>
    </location>
</feature>
<name>A0A6P9D2F2_PANGU</name>
<dbReference type="FunFam" id="3.40.50.1820:FF:000012">
    <property type="entry name" value="Lipase"/>
    <property type="match status" value="1"/>
</dbReference>
<dbReference type="KEGG" id="pgut:117673159"/>
<proteinExistence type="inferred from homology"/>
<comment type="similarity">
    <text evidence="1 2">Belongs to the AB hydrolase superfamily. Lipase family.</text>
</comment>
<dbReference type="InterPro" id="IPR029058">
    <property type="entry name" value="AB_hydrolase_fold"/>
</dbReference>
<evidence type="ECO:0000256" key="1">
    <source>
        <dbReference type="ARBA" id="ARBA00010701"/>
    </source>
</evidence>
<reference evidence="7" key="1">
    <citation type="submission" date="2025-08" db="UniProtKB">
        <authorList>
            <consortium name="RefSeq"/>
        </authorList>
    </citation>
    <scope>IDENTIFICATION</scope>
    <source>
        <tissue evidence="7">Blood</tissue>
    </source>
</reference>
<dbReference type="OrthoDB" id="9974421at2759"/>
<evidence type="ECO:0000259" key="5">
    <source>
        <dbReference type="Pfam" id="PF04083"/>
    </source>
</evidence>
<dbReference type="RefSeq" id="XP_034286246.1">
    <property type="nucleotide sequence ID" value="XM_034430355.2"/>
</dbReference>
<organism evidence="6 7">
    <name type="scientific">Pantherophis guttatus</name>
    <name type="common">Corn snake</name>
    <name type="synonym">Elaphe guttata</name>
    <dbReference type="NCBI Taxonomy" id="94885"/>
    <lineage>
        <taxon>Eukaryota</taxon>
        <taxon>Metazoa</taxon>
        <taxon>Chordata</taxon>
        <taxon>Craniata</taxon>
        <taxon>Vertebrata</taxon>
        <taxon>Euteleostomi</taxon>
        <taxon>Lepidosauria</taxon>
        <taxon>Squamata</taxon>
        <taxon>Bifurcata</taxon>
        <taxon>Unidentata</taxon>
        <taxon>Episquamata</taxon>
        <taxon>Toxicofera</taxon>
        <taxon>Serpentes</taxon>
        <taxon>Colubroidea</taxon>
        <taxon>Colubridae</taxon>
        <taxon>Colubrinae</taxon>
        <taxon>Pantherophis</taxon>
    </lineage>
</organism>
<accession>A0A6P9D2F2</accession>
<keyword evidence="2" id="KW-0442">Lipid degradation</keyword>
<sequence length="393" mass="44976">MWLLFLVVFAIQGILSSTGIVPQARNPEAYMNISEIIHHKGYQAEEYEIATSDGYILTLNRIPHGRKQHWGLSGKPVVLLQHGLCFEGRIWVANMPNQSLGFMLADAGYDVWIGNNRGNSWSRKHQHLTIKQDQYHAYSFDEMARYDLPAMISFIVEKTRNSKIHLVGYSQGATEGLIALSSMPHVAEKIKMFHALSPATTLKNSQNPIIKLLHLPDAALKGLLGRRDFFLRNEISKKMVIRICSSIIYNRLCSHFVSFIGGYNEKNLNLSRMDVYMSYFPDSTSVQNILHWGQIYKTGQFRAFDYGDGNKERYNQDEPPTYNVERITVPISIWYGENDRLVTSDSVKALINQLHSVVYKASLSDWSHFDFIWGLDASKRVYSPLIKLISLYT</sequence>
<keyword evidence="4" id="KW-0732">Signal</keyword>
<dbReference type="PIRSF" id="PIRSF000862">
    <property type="entry name" value="Steryl_ester_lip"/>
    <property type="match status" value="1"/>
</dbReference>
<evidence type="ECO:0000256" key="2">
    <source>
        <dbReference type="PIRNR" id="PIRNR000862"/>
    </source>
</evidence>
<dbReference type="GO" id="GO:0016788">
    <property type="term" value="F:hydrolase activity, acting on ester bonds"/>
    <property type="evidence" value="ECO:0007669"/>
    <property type="project" value="InterPro"/>
</dbReference>
<gene>
    <name evidence="7" type="primary">LOC117673159</name>
</gene>
<dbReference type="GO" id="GO:0016042">
    <property type="term" value="P:lipid catabolic process"/>
    <property type="evidence" value="ECO:0007669"/>
    <property type="project" value="UniProtKB-KW"/>
</dbReference>
<evidence type="ECO:0000313" key="6">
    <source>
        <dbReference type="Proteomes" id="UP001652622"/>
    </source>
</evidence>
<evidence type="ECO:0000313" key="7">
    <source>
        <dbReference type="RefSeq" id="XP_034286246.1"/>
    </source>
</evidence>
<dbReference type="GeneID" id="117673159"/>
<feature type="domain" description="Partial AB-hydrolase lipase" evidence="5">
    <location>
        <begin position="33"/>
        <end position="94"/>
    </location>
</feature>
<dbReference type="SUPFAM" id="SSF53474">
    <property type="entry name" value="alpha/beta-Hydrolases"/>
    <property type="match status" value="1"/>
</dbReference>
<dbReference type="Gene3D" id="3.40.50.1820">
    <property type="entry name" value="alpha/beta hydrolase"/>
    <property type="match status" value="1"/>
</dbReference>
<dbReference type="AlphaFoldDB" id="A0A6P9D2F2"/>
<feature type="active site" description="Charge relay system" evidence="3">
    <location>
        <position position="339"/>
    </location>
</feature>
<dbReference type="InterPro" id="IPR006693">
    <property type="entry name" value="AB_hydrolase_lipase"/>
</dbReference>
<dbReference type="PANTHER" id="PTHR11005">
    <property type="entry name" value="LYSOSOMAL ACID LIPASE-RELATED"/>
    <property type="match status" value="1"/>
</dbReference>
<feature type="active site" description="Nucleophile" evidence="3">
    <location>
        <position position="170"/>
    </location>
</feature>